<evidence type="ECO:0000313" key="9">
    <source>
        <dbReference type="EMBL" id="OUM21877.1"/>
    </source>
</evidence>
<feature type="transmembrane region" description="Helical" evidence="8">
    <location>
        <begin position="215"/>
        <end position="233"/>
    </location>
</feature>
<evidence type="ECO:0000256" key="6">
    <source>
        <dbReference type="ARBA" id="ARBA00022989"/>
    </source>
</evidence>
<proteinExistence type="inferred from homology"/>
<evidence type="ECO:0000256" key="3">
    <source>
        <dbReference type="ARBA" id="ARBA00022448"/>
    </source>
</evidence>
<keyword evidence="5 8" id="KW-0812">Transmembrane</keyword>
<dbReference type="GO" id="GO:0005886">
    <property type="term" value="C:plasma membrane"/>
    <property type="evidence" value="ECO:0007669"/>
    <property type="project" value="UniProtKB-SubCell"/>
</dbReference>
<dbReference type="PANTHER" id="PTHR34979:SF1">
    <property type="entry name" value="INNER MEMBRANE PROTEIN YGAZ"/>
    <property type="match status" value="1"/>
</dbReference>
<keyword evidence="6 8" id="KW-1133">Transmembrane helix</keyword>
<dbReference type="Proteomes" id="UP000194903">
    <property type="component" value="Unassembled WGS sequence"/>
</dbReference>
<comment type="similarity">
    <text evidence="2">Belongs to the AzlC family.</text>
</comment>
<feature type="transmembrane region" description="Helical" evidence="8">
    <location>
        <begin position="185"/>
        <end position="203"/>
    </location>
</feature>
<keyword evidence="10" id="KW-1185">Reference proteome</keyword>
<dbReference type="Pfam" id="PF03591">
    <property type="entry name" value="AzlC"/>
    <property type="match status" value="1"/>
</dbReference>
<dbReference type="PANTHER" id="PTHR34979">
    <property type="entry name" value="INNER MEMBRANE PROTEIN YGAZ"/>
    <property type="match status" value="1"/>
</dbReference>
<keyword evidence="7 8" id="KW-0472">Membrane</keyword>
<dbReference type="InterPro" id="IPR011606">
    <property type="entry name" value="Brnchd-chn_aa_trnsp_permease"/>
</dbReference>
<evidence type="ECO:0000256" key="1">
    <source>
        <dbReference type="ARBA" id="ARBA00004651"/>
    </source>
</evidence>
<dbReference type="AlphaFoldDB" id="A0A252F7X8"/>
<evidence type="ECO:0000256" key="7">
    <source>
        <dbReference type="ARBA" id="ARBA00023136"/>
    </source>
</evidence>
<reference evidence="9 10" key="1">
    <citation type="submission" date="2017-05" db="EMBL/GenBank/DDBJ databases">
        <title>Butyricicoccus porcorum sp. nov. a butyrate-producing bacterium from the swine intestinal tract.</title>
        <authorList>
            <person name="Trachsel J."/>
            <person name="Humphrey S."/>
            <person name="Allen H.K."/>
        </authorList>
    </citation>
    <scope>NUCLEOTIDE SEQUENCE [LARGE SCALE GENOMIC DNA]</scope>
    <source>
        <strain evidence="9">BB10</strain>
    </source>
</reference>
<name>A0A252F7X8_9FIRM</name>
<dbReference type="EMBL" id="NHOC01000001">
    <property type="protein sequence ID" value="OUM21877.1"/>
    <property type="molecule type" value="Genomic_DNA"/>
</dbReference>
<gene>
    <name evidence="9" type="ORF">CBW42_01260</name>
</gene>
<protein>
    <submittedName>
        <fullName evidence="9">Branched-chain amino acid ABC transporter permease</fullName>
    </submittedName>
</protein>
<evidence type="ECO:0000256" key="2">
    <source>
        <dbReference type="ARBA" id="ARBA00010735"/>
    </source>
</evidence>
<comment type="subcellular location">
    <subcellularLocation>
        <location evidence="1">Cell membrane</location>
        <topology evidence="1">Multi-pass membrane protein</topology>
    </subcellularLocation>
</comment>
<feature type="transmembrane region" description="Helical" evidence="8">
    <location>
        <begin position="160"/>
        <end position="179"/>
    </location>
</feature>
<feature type="transmembrane region" description="Helical" evidence="8">
    <location>
        <begin position="58"/>
        <end position="80"/>
    </location>
</feature>
<dbReference type="GO" id="GO:1903785">
    <property type="term" value="P:L-valine transmembrane transport"/>
    <property type="evidence" value="ECO:0007669"/>
    <property type="project" value="TreeGrafter"/>
</dbReference>
<dbReference type="RefSeq" id="WP_087016945.1">
    <property type="nucleotide sequence ID" value="NZ_CP178353.1"/>
</dbReference>
<evidence type="ECO:0000313" key="10">
    <source>
        <dbReference type="Proteomes" id="UP000194903"/>
    </source>
</evidence>
<feature type="transmembrane region" description="Helical" evidence="8">
    <location>
        <begin position="130"/>
        <end position="153"/>
    </location>
</feature>
<dbReference type="OrthoDB" id="3177005at2"/>
<evidence type="ECO:0000256" key="8">
    <source>
        <dbReference type="SAM" id="Phobius"/>
    </source>
</evidence>
<comment type="caution">
    <text evidence="9">The sequence shown here is derived from an EMBL/GenBank/DDBJ whole genome shotgun (WGS) entry which is preliminary data.</text>
</comment>
<accession>A0A252F7X8</accession>
<sequence>MNNENAAWFRRGMKNGVPIALGYFAVSFTLGIAAKNAGLNAIQGALASATTLASAGQFAGFNVIAAGATYVEMAVMMLVINARYLLMSCSLSQKLDPDLPLFHRLLIGWGITDEMFGVSSCVPDRLNPFYHYGMMALSIPGWTLGTVLGIVVGNILPANVVSALGVGLYGMFLAIIIPPARQNRVIAGLVAVSMAASFAMAKLPMLSGISSGMRTIILTVVIAGIAAVLFPIHEEEETHAA</sequence>
<keyword evidence="3" id="KW-0813">Transport</keyword>
<feature type="transmembrane region" description="Helical" evidence="8">
    <location>
        <begin position="20"/>
        <end position="38"/>
    </location>
</feature>
<keyword evidence="4" id="KW-1003">Cell membrane</keyword>
<evidence type="ECO:0000256" key="4">
    <source>
        <dbReference type="ARBA" id="ARBA00022475"/>
    </source>
</evidence>
<evidence type="ECO:0000256" key="5">
    <source>
        <dbReference type="ARBA" id="ARBA00022692"/>
    </source>
</evidence>
<organism evidence="9 10">
    <name type="scientific">Butyricicoccus porcorum</name>
    <dbReference type="NCBI Taxonomy" id="1945634"/>
    <lineage>
        <taxon>Bacteria</taxon>
        <taxon>Bacillati</taxon>
        <taxon>Bacillota</taxon>
        <taxon>Clostridia</taxon>
        <taxon>Eubacteriales</taxon>
        <taxon>Butyricicoccaceae</taxon>
        <taxon>Butyricicoccus</taxon>
    </lineage>
</organism>